<feature type="domain" description="HEPN AbiJ-N-terminal" evidence="1">
    <location>
        <begin position="6"/>
        <end position="189"/>
    </location>
</feature>
<protein>
    <recommendedName>
        <fullName evidence="5">Abortive infection protein-like C-terminal domain-containing protein</fullName>
    </recommendedName>
</protein>
<feature type="domain" description="DUF7014" evidence="2">
    <location>
        <begin position="201"/>
        <end position="331"/>
    </location>
</feature>
<evidence type="ECO:0000313" key="4">
    <source>
        <dbReference type="Proteomes" id="UP001471651"/>
    </source>
</evidence>
<comment type="caution">
    <text evidence="3">The sequence shown here is derived from an EMBL/GenBank/DDBJ whole genome shotgun (WGS) entry which is preliminary data.</text>
</comment>
<dbReference type="NCBIfam" id="NF046078">
    <property type="entry name" value="STM4504_CBY0614"/>
    <property type="match status" value="1"/>
</dbReference>
<evidence type="ECO:0000313" key="3">
    <source>
        <dbReference type="EMBL" id="MEP7728666.1"/>
    </source>
</evidence>
<evidence type="ECO:0008006" key="5">
    <source>
        <dbReference type="Google" id="ProtNLM"/>
    </source>
</evidence>
<name>A0ABV0KWW1_9GAMM</name>
<dbReference type="InterPro" id="IPR049503">
    <property type="entry name" value="AbiJ_NTD4"/>
</dbReference>
<sequence length="337" mass="38224">MQRVKLYSQRLAESTGVGCQDIFEYNKLPEKFITQLHYLLRNTIGDYQPTAPYGSQSSDYDGLCIYSNVIEQICEEHALIEFIQGETNRDSSLDLIIRFLRLNNNNVIALDLTERLFFLLENNFKKSVIKRRYTQGSSPLNSQKSIEIIVSEAIHLLNERFKQNNFGFRYEDGILIRIDSEYIHSEATRPALTLLNTSLFEKAHSLFLEAHHKLLKGELVESLVSANKSFEATLRIIIKAKGWNDPSPPVASKLVDECLSKGLIPPYLKAEIDSFRGLFSQGVPAIRNFKAGHAELPDESGKHPHGELTTHLCQYALNLAASHIVFIVECYKDSESS</sequence>
<dbReference type="Pfam" id="PF18863">
    <property type="entry name" value="AbiJ_NTD4"/>
    <property type="match status" value="1"/>
</dbReference>
<dbReference type="Pfam" id="PF22809">
    <property type="entry name" value="DUF7014"/>
    <property type="match status" value="1"/>
</dbReference>
<dbReference type="RefSeq" id="WP_348576219.1">
    <property type="nucleotide sequence ID" value="NZ_JBDYKN010000002.1"/>
</dbReference>
<reference evidence="3 4" key="1">
    <citation type="submission" date="2024-05" db="EMBL/GenBank/DDBJ databases">
        <authorList>
            <person name="Busch G.E."/>
            <person name="Sharma I."/>
        </authorList>
    </citation>
    <scope>NUCLEOTIDE SEQUENCE [LARGE SCALE GENOMIC DNA]</scope>
    <source>
        <strain evidence="3 4">23GB23</strain>
    </source>
</reference>
<dbReference type="Proteomes" id="UP001471651">
    <property type="component" value="Unassembled WGS sequence"/>
</dbReference>
<dbReference type="EMBL" id="JBDYKN010000002">
    <property type="protein sequence ID" value="MEP7728666.1"/>
    <property type="molecule type" value="Genomic_DNA"/>
</dbReference>
<evidence type="ECO:0000259" key="2">
    <source>
        <dbReference type="Pfam" id="PF22809"/>
    </source>
</evidence>
<evidence type="ECO:0000259" key="1">
    <source>
        <dbReference type="Pfam" id="PF18863"/>
    </source>
</evidence>
<accession>A0ABV0KWW1</accession>
<proteinExistence type="predicted"/>
<organism evidence="3 4">
    <name type="scientific">Marinomonas primoryensis</name>
    <dbReference type="NCBI Taxonomy" id="178399"/>
    <lineage>
        <taxon>Bacteria</taxon>
        <taxon>Pseudomonadati</taxon>
        <taxon>Pseudomonadota</taxon>
        <taxon>Gammaproteobacteria</taxon>
        <taxon>Oceanospirillales</taxon>
        <taxon>Oceanospirillaceae</taxon>
        <taxon>Marinomonas</taxon>
    </lineage>
</organism>
<keyword evidence="4" id="KW-1185">Reference proteome</keyword>
<gene>
    <name evidence="3" type="ORF">ABKW32_04340</name>
</gene>
<dbReference type="InterPro" id="IPR054280">
    <property type="entry name" value="DUF7014"/>
</dbReference>